<keyword evidence="7 10" id="KW-0472">Membrane</keyword>
<keyword evidence="8 10" id="KW-0675">Receptor</keyword>
<dbReference type="GO" id="GO:0005886">
    <property type="term" value="C:plasma membrane"/>
    <property type="evidence" value="ECO:0007669"/>
    <property type="project" value="UniProtKB-SubCell"/>
</dbReference>
<evidence type="ECO:0000313" key="11">
    <source>
        <dbReference type="EnsemblMetazoa" id="XP_029346714.1"/>
    </source>
</evidence>
<name>A0A8R2JUB8_ACYPI</name>
<dbReference type="PANTHER" id="PTHR21137:SF35">
    <property type="entry name" value="ODORANT RECEPTOR 19A-RELATED"/>
    <property type="match status" value="1"/>
</dbReference>
<dbReference type="RefSeq" id="XP_029346715.1">
    <property type="nucleotide sequence ID" value="XM_029490855.1"/>
</dbReference>
<evidence type="ECO:0000256" key="9">
    <source>
        <dbReference type="ARBA" id="ARBA00023224"/>
    </source>
</evidence>
<comment type="subcellular location">
    <subcellularLocation>
        <location evidence="1 10">Cell membrane</location>
        <topology evidence="1 10">Multi-pass membrane protein</topology>
    </subcellularLocation>
</comment>
<evidence type="ECO:0000256" key="10">
    <source>
        <dbReference type="RuleBase" id="RU351113"/>
    </source>
</evidence>
<dbReference type="Proteomes" id="UP000007819">
    <property type="component" value="Chromosome A2"/>
</dbReference>
<feature type="transmembrane region" description="Helical" evidence="10">
    <location>
        <begin position="304"/>
        <end position="327"/>
    </location>
</feature>
<dbReference type="EnsemblMetazoa" id="XM_029490855.1">
    <property type="protein sequence ID" value="XP_029346715.1"/>
    <property type="gene ID" value="LOC107885062"/>
</dbReference>
<dbReference type="KEGG" id="api:107885062"/>
<evidence type="ECO:0000256" key="1">
    <source>
        <dbReference type="ARBA" id="ARBA00004651"/>
    </source>
</evidence>
<sequence length="411" mass="47957">MDDLRVEEVAINLKLWMLYRFYHMLKANNYTKIFNCNVYCLILFIYGAIVNCMVVYSSIGFFIEMDDIISDVDVFLVVFVMINFFFCSWRICIILSKSHIICDVLNVAKFNFLTSKQCFKHLNALYDYRDKTIKITNYFFVFSVIVLIQWIIFPIIVITFMESDVENSRSPNIMNLRFPVSTQTYNQYYFIFYLMEVAIAAFPIYVIMVTDTLILSFSLVTISQQEVINRAFKSIGYEENSQSKYYEDFKSILGDQIQLNLKIKSYYSIVKPVILANVAMSSTSFIIVTYVLIVVSFSKESNQILTIIKLGSSAIFICGQFFLYCYLLDSMNLKKESVNFALYSCDWTKMDIKFKKLLLLTMRMNDANNFMIRASPRKVVNLQMFANVISMSYNIISVMLKSMNSNNQSTE</sequence>
<feature type="transmembrane region" description="Helical" evidence="10">
    <location>
        <begin position="38"/>
        <end position="63"/>
    </location>
</feature>
<dbReference type="AlphaFoldDB" id="A0A8R2JUB8"/>
<keyword evidence="5 10" id="KW-0552">Olfaction</keyword>
<dbReference type="GO" id="GO:0005549">
    <property type="term" value="F:odorant binding"/>
    <property type="evidence" value="ECO:0007669"/>
    <property type="project" value="InterPro"/>
</dbReference>
<proteinExistence type="inferred from homology"/>
<reference evidence="12" key="1">
    <citation type="submission" date="2010-06" db="EMBL/GenBank/DDBJ databases">
        <authorList>
            <person name="Jiang H."/>
            <person name="Abraham K."/>
            <person name="Ali S."/>
            <person name="Alsbrooks S.L."/>
            <person name="Anim B.N."/>
            <person name="Anosike U.S."/>
            <person name="Attaway T."/>
            <person name="Bandaranaike D.P."/>
            <person name="Battles P.K."/>
            <person name="Bell S.N."/>
            <person name="Bell A.V."/>
            <person name="Beltran B."/>
            <person name="Bickham C."/>
            <person name="Bustamante Y."/>
            <person name="Caleb T."/>
            <person name="Canada A."/>
            <person name="Cardenas V."/>
            <person name="Carter K."/>
            <person name="Chacko J."/>
            <person name="Chandrabose M.N."/>
            <person name="Chavez D."/>
            <person name="Chavez A."/>
            <person name="Chen L."/>
            <person name="Chu H.-S."/>
            <person name="Claassen K.J."/>
            <person name="Cockrell R."/>
            <person name="Collins M."/>
            <person name="Cooper J.A."/>
            <person name="Cree A."/>
            <person name="Curry S.M."/>
            <person name="Da Y."/>
            <person name="Dao M.D."/>
            <person name="Das B."/>
            <person name="Davila M.-L."/>
            <person name="Davy-Carroll L."/>
            <person name="Denson S."/>
            <person name="Dinh H."/>
            <person name="Ebong V.E."/>
            <person name="Edwards J.R."/>
            <person name="Egan A."/>
            <person name="El-Daye J."/>
            <person name="Escobedo L."/>
            <person name="Fernandez S."/>
            <person name="Fernando P.R."/>
            <person name="Flagg N."/>
            <person name="Forbes L.D."/>
            <person name="Fowler R.G."/>
            <person name="Fu Q."/>
            <person name="Gabisi R.A."/>
            <person name="Ganer J."/>
            <person name="Garbino Pronczuk A."/>
            <person name="Garcia R.M."/>
            <person name="Garner T."/>
            <person name="Garrett T.E."/>
            <person name="Gonzalez D.A."/>
            <person name="Hamid H."/>
            <person name="Hawkins E.S."/>
            <person name="Hirani K."/>
            <person name="Hogues M.E."/>
            <person name="Hollins B."/>
            <person name="Hsiao C.-H."/>
            <person name="Jabil R."/>
            <person name="James M.L."/>
            <person name="Jhangiani S.N."/>
            <person name="Johnson B."/>
            <person name="Johnson Q."/>
            <person name="Joshi V."/>
            <person name="Kalu J.B."/>
            <person name="Kam C."/>
            <person name="Kashfia A."/>
            <person name="Keebler J."/>
            <person name="Kisamo H."/>
            <person name="Kovar C.L."/>
            <person name="Lago L.A."/>
            <person name="Lai C.-Y."/>
            <person name="Laidlaw J."/>
            <person name="Lara F."/>
            <person name="Le T.-K."/>
            <person name="Lee S.L."/>
            <person name="Legall F.H."/>
            <person name="Lemon S.J."/>
            <person name="Lewis L.R."/>
            <person name="Li B."/>
            <person name="Liu Y."/>
            <person name="Liu Y.-S."/>
            <person name="Lopez J."/>
            <person name="Lozado R.J."/>
            <person name="Lu J."/>
            <person name="Madu R.C."/>
            <person name="Maheshwari M."/>
            <person name="Maheshwari R."/>
            <person name="Malloy K."/>
            <person name="Martinez E."/>
            <person name="Mathew T."/>
            <person name="Mercado I.C."/>
            <person name="Mercado C."/>
            <person name="Meyer B."/>
            <person name="Montgomery K."/>
            <person name="Morgan M.B."/>
            <person name="Munidasa M."/>
            <person name="Nazareth L.V."/>
            <person name="Nelson J."/>
            <person name="Ng B.M."/>
            <person name="Nguyen N.B."/>
            <person name="Nguyen P.Q."/>
            <person name="Nguyen T."/>
            <person name="Obregon M."/>
            <person name="Okwuonu G.O."/>
            <person name="Onwere C.G."/>
            <person name="Orozco G."/>
            <person name="Parra A."/>
            <person name="Patel S."/>
            <person name="Patil S."/>
            <person name="Perez A."/>
            <person name="Perez Y."/>
            <person name="Pham C."/>
            <person name="Primus E.L."/>
            <person name="Pu L.-L."/>
            <person name="Puazo M."/>
            <person name="Qin X."/>
            <person name="Quiroz J.B."/>
            <person name="Reese J."/>
            <person name="Richards S."/>
            <person name="Rives C.M."/>
            <person name="Robberts R."/>
            <person name="Ruiz S.J."/>
            <person name="Ruiz M.J."/>
            <person name="Santibanez J."/>
            <person name="Schneider B.W."/>
            <person name="Sisson I."/>
            <person name="Smith M."/>
            <person name="Sodergren E."/>
            <person name="Song X.-Z."/>
            <person name="Song B.B."/>
            <person name="Summersgill H."/>
            <person name="Thelus R."/>
            <person name="Thornton R.D."/>
            <person name="Trejos Z.Y."/>
            <person name="Usmani K."/>
            <person name="Vattathil S."/>
            <person name="Villasana D."/>
            <person name="Walker D.L."/>
            <person name="Wang S."/>
            <person name="Wang K."/>
            <person name="White C.S."/>
            <person name="Williams A.C."/>
            <person name="Williamson J."/>
            <person name="Wilson K."/>
            <person name="Woghiren I.O."/>
            <person name="Woodworth J.R."/>
            <person name="Worley K.C."/>
            <person name="Wright R.A."/>
            <person name="Wu W."/>
            <person name="Young L."/>
            <person name="Zhang L."/>
            <person name="Zhang J."/>
            <person name="Zhu Y."/>
            <person name="Muzny D.M."/>
            <person name="Weinstock G."/>
            <person name="Gibbs R.A."/>
        </authorList>
    </citation>
    <scope>NUCLEOTIDE SEQUENCE [LARGE SCALE GENOMIC DNA]</scope>
    <source>
        <strain evidence="12">LSR1</strain>
    </source>
</reference>
<evidence type="ECO:0000256" key="8">
    <source>
        <dbReference type="ARBA" id="ARBA00023170"/>
    </source>
</evidence>
<accession>A0A8R2JUB8</accession>
<evidence type="ECO:0000256" key="4">
    <source>
        <dbReference type="ARBA" id="ARBA00022692"/>
    </source>
</evidence>
<dbReference type="PANTHER" id="PTHR21137">
    <property type="entry name" value="ODORANT RECEPTOR"/>
    <property type="match status" value="1"/>
</dbReference>
<dbReference type="InterPro" id="IPR004117">
    <property type="entry name" value="7tm6_olfct_rcpt"/>
</dbReference>
<dbReference type="GO" id="GO:0004984">
    <property type="term" value="F:olfactory receptor activity"/>
    <property type="evidence" value="ECO:0007669"/>
    <property type="project" value="InterPro"/>
</dbReference>
<dbReference type="OrthoDB" id="6597368at2759"/>
<evidence type="ECO:0000256" key="5">
    <source>
        <dbReference type="ARBA" id="ARBA00022725"/>
    </source>
</evidence>
<feature type="transmembrane region" description="Helical" evidence="10">
    <location>
        <begin position="75"/>
        <end position="95"/>
    </location>
</feature>
<dbReference type="EnsemblMetazoa" id="XM_029490854.1">
    <property type="protein sequence ID" value="XP_029346714.1"/>
    <property type="gene ID" value="LOC107885062"/>
</dbReference>
<keyword evidence="4 10" id="KW-0812">Transmembrane</keyword>
<comment type="similarity">
    <text evidence="10">Belongs to the insect chemoreceptor superfamily. Heteromeric odorant receptor channel (TC 1.A.69) family.</text>
</comment>
<evidence type="ECO:0000256" key="3">
    <source>
        <dbReference type="ARBA" id="ARBA00022606"/>
    </source>
</evidence>
<keyword evidence="2" id="KW-1003">Cell membrane</keyword>
<dbReference type="GeneID" id="107885062"/>
<keyword evidence="6 10" id="KW-1133">Transmembrane helix</keyword>
<keyword evidence="12" id="KW-1185">Reference proteome</keyword>
<reference evidence="11" key="2">
    <citation type="submission" date="2022-06" db="UniProtKB">
        <authorList>
            <consortium name="EnsemblMetazoa"/>
        </authorList>
    </citation>
    <scope>IDENTIFICATION</scope>
</reference>
<keyword evidence="9 10" id="KW-0807">Transducer</keyword>
<dbReference type="RefSeq" id="XP_029346714.1">
    <property type="nucleotide sequence ID" value="XM_029490854.1"/>
</dbReference>
<dbReference type="GO" id="GO:0007165">
    <property type="term" value="P:signal transduction"/>
    <property type="evidence" value="ECO:0007669"/>
    <property type="project" value="UniProtKB-KW"/>
</dbReference>
<keyword evidence="3 10" id="KW-0716">Sensory transduction</keyword>
<evidence type="ECO:0000313" key="12">
    <source>
        <dbReference type="Proteomes" id="UP000007819"/>
    </source>
</evidence>
<dbReference type="Pfam" id="PF02949">
    <property type="entry name" value="7tm_6"/>
    <property type="match status" value="1"/>
</dbReference>
<evidence type="ECO:0000256" key="7">
    <source>
        <dbReference type="ARBA" id="ARBA00023136"/>
    </source>
</evidence>
<feature type="transmembrane region" description="Helical" evidence="10">
    <location>
        <begin position="274"/>
        <end position="298"/>
    </location>
</feature>
<feature type="transmembrane region" description="Helical" evidence="10">
    <location>
        <begin position="138"/>
        <end position="161"/>
    </location>
</feature>
<evidence type="ECO:0000256" key="6">
    <source>
        <dbReference type="ARBA" id="ARBA00022989"/>
    </source>
</evidence>
<protein>
    <recommendedName>
        <fullName evidence="10">Odorant receptor</fullName>
    </recommendedName>
</protein>
<organism evidence="11 12">
    <name type="scientific">Acyrthosiphon pisum</name>
    <name type="common">Pea aphid</name>
    <dbReference type="NCBI Taxonomy" id="7029"/>
    <lineage>
        <taxon>Eukaryota</taxon>
        <taxon>Metazoa</taxon>
        <taxon>Ecdysozoa</taxon>
        <taxon>Arthropoda</taxon>
        <taxon>Hexapoda</taxon>
        <taxon>Insecta</taxon>
        <taxon>Pterygota</taxon>
        <taxon>Neoptera</taxon>
        <taxon>Paraneoptera</taxon>
        <taxon>Hemiptera</taxon>
        <taxon>Sternorrhyncha</taxon>
        <taxon>Aphidomorpha</taxon>
        <taxon>Aphidoidea</taxon>
        <taxon>Aphididae</taxon>
        <taxon>Macrosiphini</taxon>
        <taxon>Acyrthosiphon</taxon>
    </lineage>
</organism>
<comment type="caution">
    <text evidence="10">Lacks conserved residue(s) required for the propagation of feature annotation.</text>
</comment>
<evidence type="ECO:0000256" key="2">
    <source>
        <dbReference type="ARBA" id="ARBA00022475"/>
    </source>
</evidence>